<protein>
    <recommendedName>
        <fullName evidence="4">DUF4367 domain-containing protein</fullName>
    </recommendedName>
</protein>
<name>A0A923NJ07_9FIRM</name>
<keyword evidence="1" id="KW-0472">Membrane</keyword>
<dbReference type="EMBL" id="JACRYT010000004">
    <property type="protein sequence ID" value="MBC6679329.1"/>
    <property type="molecule type" value="Genomic_DNA"/>
</dbReference>
<organism evidence="2 3">
    <name type="scientific">Zhenpiania hominis</name>
    <dbReference type="NCBI Taxonomy" id="2763644"/>
    <lineage>
        <taxon>Bacteria</taxon>
        <taxon>Bacillati</taxon>
        <taxon>Bacillota</taxon>
        <taxon>Clostridia</taxon>
        <taxon>Peptostreptococcales</taxon>
        <taxon>Anaerovoracaceae</taxon>
        <taxon>Zhenpiania</taxon>
    </lineage>
</organism>
<evidence type="ECO:0000256" key="1">
    <source>
        <dbReference type="SAM" id="Phobius"/>
    </source>
</evidence>
<comment type="caution">
    <text evidence="2">The sequence shown here is derived from an EMBL/GenBank/DDBJ whole genome shotgun (WGS) entry which is preliminary data.</text>
</comment>
<sequence length="332" mass="38080">MRNRYESIHFEVFLKEPERKLTRDEEQAYLSRFYQSIGEKEPAAPCVISRRKPVRRMLLAVAALCVIMAFGAIAGAAGWLRLGDVEGDETAAAHGSSLHKAEQEVYNYEKGIPPEEWRKIDDEQWGKGAFEDTGVYDERTHSVTFCAPQKKIQKILDQYHLEYERVHYYVNSAEEAFAGAGIANILGDFKDIRQLKLTGKDKYCGYYIYTDQGSVNLVGGGEQGEAYWELHLQKRNLYNGHRTFLTSEDKRKPEFREWDFVTKEGYAAKAASYVDTIGDEGESPQKERYFQAIVFTENYQVFLFYVLESSAQNLSDTEFESLVGQLDISRLP</sequence>
<evidence type="ECO:0008006" key="4">
    <source>
        <dbReference type="Google" id="ProtNLM"/>
    </source>
</evidence>
<proteinExistence type="predicted"/>
<keyword evidence="1" id="KW-0812">Transmembrane</keyword>
<keyword evidence="1" id="KW-1133">Transmembrane helix</keyword>
<accession>A0A923NJ07</accession>
<reference evidence="2" key="1">
    <citation type="submission" date="2020-08" db="EMBL/GenBank/DDBJ databases">
        <title>Genome public.</title>
        <authorList>
            <person name="Liu C."/>
            <person name="Sun Q."/>
        </authorList>
    </citation>
    <scope>NUCLEOTIDE SEQUENCE</scope>
    <source>
        <strain evidence="2">BX12</strain>
    </source>
</reference>
<gene>
    <name evidence="2" type="ORF">H9L42_05765</name>
</gene>
<evidence type="ECO:0000313" key="2">
    <source>
        <dbReference type="EMBL" id="MBC6679329.1"/>
    </source>
</evidence>
<evidence type="ECO:0000313" key="3">
    <source>
        <dbReference type="Proteomes" id="UP000602647"/>
    </source>
</evidence>
<dbReference type="AlphaFoldDB" id="A0A923NJ07"/>
<feature type="transmembrane region" description="Helical" evidence="1">
    <location>
        <begin position="58"/>
        <end position="80"/>
    </location>
</feature>
<dbReference type="RefSeq" id="WP_187302437.1">
    <property type="nucleotide sequence ID" value="NZ_JACRYT010000004.1"/>
</dbReference>
<dbReference type="Proteomes" id="UP000602647">
    <property type="component" value="Unassembled WGS sequence"/>
</dbReference>
<keyword evidence="3" id="KW-1185">Reference proteome</keyword>